<dbReference type="EMBL" id="JAQQBS010000001">
    <property type="protein sequence ID" value="KAK0177299.1"/>
    <property type="molecule type" value="Genomic_DNA"/>
</dbReference>
<accession>A0AA39FWT7</accession>
<dbReference type="InterPro" id="IPR038765">
    <property type="entry name" value="Papain-like_cys_pep_sf"/>
</dbReference>
<dbReference type="PROSITE" id="PS50235">
    <property type="entry name" value="USP_3"/>
    <property type="match status" value="1"/>
</dbReference>
<dbReference type="PANTHER" id="PTHR24006">
    <property type="entry name" value="UBIQUITIN CARBOXYL-TERMINAL HYDROLASE"/>
    <property type="match status" value="1"/>
</dbReference>
<dbReference type="InterPro" id="IPR018200">
    <property type="entry name" value="USP_CS"/>
</dbReference>
<dbReference type="GO" id="GO:0004843">
    <property type="term" value="F:cysteine-type deubiquitinase activity"/>
    <property type="evidence" value="ECO:0007669"/>
    <property type="project" value="InterPro"/>
</dbReference>
<dbReference type="Gene3D" id="3.90.70.10">
    <property type="entry name" value="Cysteine proteinases"/>
    <property type="match status" value="1"/>
</dbReference>
<evidence type="ECO:0000313" key="4">
    <source>
        <dbReference type="EMBL" id="KAK0177299.1"/>
    </source>
</evidence>
<dbReference type="AlphaFoldDB" id="A0AA39FWT7"/>
<reference evidence="4" key="1">
    <citation type="journal article" date="2023" name="bioRxiv">
        <title>Scaffold-level genome assemblies of two parasitoid biocontrol wasps reveal the parthenogenesis mechanism and an associated novel virus.</title>
        <authorList>
            <person name="Inwood S."/>
            <person name="Skelly J."/>
            <person name="Guhlin J."/>
            <person name="Harrop T."/>
            <person name="Goldson S."/>
            <person name="Dearden P."/>
        </authorList>
    </citation>
    <scope>NUCLEOTIDE SEQUENCE</scope>
    <source>
        <strain evidence="4">Irish</strain>
        <tissue evidence="4">Whole body</tissue>
    </source>
</reference>
<sequence length="857" mass="100109">MDFTVNEILLGKYIKLIISSTNKEQINEAWKHLENFDKSENQKSVNLIETVKIIIAEDQIENVNEIPKLLKFFPRMIDENPFEVNDLTDINNEYIDFLKRIVAKSKNFSLFCHLVDTLLNHHEIYLPNGESIVNFSKAIVHCLSLFRMPANSTEISKFKENIGLMHEHLTTAINLYGTKRELILILMDTLYQILTDIELNSVPGSALVVIIELVKPELIPEAVQFVIKRSSNDQQLSQLVSILSTWLTHWLKHKTLFLWVQECIEHLQNERRYSVLNSISDICLNLMLERLIFPIAREYMMPIVHTMLIHMSTPSLFIKIIPDIVKLFDTLRDENPQDLFHIQNLVDCVNVLMIRFQGLFDYESLKKSFPMKPHGEVIKELMTTPLWKETTDKLAMSNYNIIINNNKQVGLDNLGNTCYMNSVLQALVMTPQFCNQILIYNEYSIKKNSILYELQRLFALLVYSQRPCLSPTDFSRVSKPTYFTPGQQQDSAEFLCHLLDVLYEQEQSMITKFKASNVQVDDKTSNNDIKMNLKEDQITTEDNNSNSCDTTINNIIPSKDHSNLSSISQSSLIYRVFGGESNTTYQCNKCYTSSHNNDHYWELQLSFPEEIDLDRKINVQDLINYYLTPEKLTGDNMYHCNRCNSLCDAQRIIKILRAPAHLILTLKHFHYDIDSRLKAKLFHKVFYNDIIQIPVSNDDDNDFEKYQLYAAVVHSGYSMDYGHYFTFAKDRTEKWYKFNDSCVTETTLNEFYQLEAPYTPYILFYVKITNNYENGSNDKPILQTLSDNIRNIIEIDTTKYEIEQKNYVKNRITRLPNDDYYQLSTSFTRQRDNNDDDNPPPTNCRDSVDIPPNRFLY</sequence>
<feature type="region of interest" description="Disordered" evidence="2">
    <location>
        <begin position="827"/>
        <end position="848"/>
    </location>
</feature>
<evidence type="ECO:0000313" key="5">
    <source>
        <dbReference type="Proteomes" id="UP001168990"/>
    </source>
</evidence>
<dbReference type="PANTHER" id="PTHR24006:SF908">
    <property type="entry name" value="DEUBIQUITINATING APOPTOTIC INHIBITOR, ISOFORM A"/>
    <property type="match status" value="1"/>
</dbReference>
<reference evidence="4" key="2">
    <citation type="submission" date="2023-03" db="EMBL/GenBank/DDBJ databases">
        <authorList>
            <person name="Inwood S.N."/>
            <person name="Skelly J.G."/>
            <person name="Guhlin J."/>
            <person name="Harrop T.W.R."/>
            <person name="Goldson S.G."/>
            <person name="Dearden P.K."/>
        </authorList>
    </citation>
    <scope>NUCLEOTIDE SEQUENCE</scope>
    <source>
        <strain evidence="4">Irish</strain>
        <tissue evidence="4">Whole body</tissue>
    </source>
</reference>
<dbReference type="InterPro" id="IPR050164">
    <property type="entry name" value="Peptidase_C19"/>
</dbReference>
<keyword evidence="5" id="KW-1185">Reference proteome</keyword>
<dbReference type="InterPro" id="IPR028889">
    <property type="entry name" value="USP"/>
</dbReference>
<feature type="domain" description="USP" evidence="3">
    <location>
        <begin position="409"/>
        <end position="768"/>
    </location>
</feature>
<comment type="caution">
    <text evidence="4">The sequence shown here is derived from an EMBL/GenBank/DDBJ whole genome shotgun (WGS) entry which is preliminary data.</text>
</comment>
<dbReference type="GO" id="GO:0005634">
    <property type="term" value="C:nucleus"/>
    <property type="evidence" value="ECO:0007669"/>
    <property type="project" value="TreeGrafter"/>
</dbReference>
<evidence type="ECO:0000256" key="2">
    <source>
        <dbReference type="SAM" id="MobiDB-lite"/>
    </source>
</evidence>
<organism evidence="4 5">
    <name type="scientific">Microctonus aethiopoides</name>
    <dbReference type="NCBI Taxonomy" id="144406"/>
    <lineage>
        <taxon>Eukaryota</taxon>
        <taxon>Metazoa</taxon>
        <taxon>Ecdysozoa</taxon>
        <taxon>Arthropoda</taxon>
        <taxon>Hexapoda</taxon>
        <taxon>Insecta</taxon>
        <taxon>Pterygota</taxon>
        <taxon>Neoptera</taxon>
        <taxon>Endopterygota</taxon>
        <taxon>Hymenoptera</taxon>
        <taxon>Apocrita</taxon>
        <taxon>Ichneumonoidea</taxon>
        <taxon>Braconidae</taxon>
        <taxon>Euphorinae</taxon>
        <taxon>Microctonus</taxon>
    </lineage>
</organism>
<evidence type="ECO:0000259" key="3">
    <source>
        <dbReference type="PROSITE" id="PS50235"/>
    </source>
</evidence>
<dbReference type="Pfam" id="PF21246">
    <property type="entry name" value="Usp38-like_N"/>
    <property type="match status" value="1"/>
</dbReference>
<dbReference type="InterPro" id="IPR049407">
    <property type="entry name" value="Usp38-like_N"/>
</dbReference>
<dbReference type="InterPro" id="IPR001394">
    <property type="entry name" value="Peptidase_C19_UCH"/>
</dbReference>
<proteinExistence type="inferred from homology"/>
<name>A0AA39FWT7_9HYME</name>
<dbReference type="Proteomes" id="UP001168990">
    <property type="component" value="Unassembled WGS sequence"/>
</dbReference>
<evidence type="ECO:0000256" key="1">
    <source>
        <dbReference type="ARBA" id="ARBA00009085"/>
    </source>
</evidence>
<comment type="similarity">
    <text evidence="1">Belongs to the peptidase C19 family.</text>
</comment>
<dbReference type="Pfam" id="PF00443">
    <property type="entry name" value="UCH"/>
    <property type="match status" value="1"/>
</dbReference>
<dbReference type="SUPFAM" id="SSF54001">
    <property type="entry name" value="Cysteine proteinases"/>
    <property type="match status" value="1"/>
</dbReference>
<gene>
    <name evidence="4" type="ORF">PV328_001367</name>
</gene>
<dbReference type="GO" id="GO:0016579">
    <property type="term" value="P:protein deubiquitination"/>
    <property type="evidence" value="ECO:0007669"/>
    <property type="project" value="InterPro"/>
</dbReference>
<protein>
    <recommendedName>
        <fullName evidence="3">USP domain-containing protein</fullName>
    </recommendedName>
</protein>
<dbReference type="GO" id="GO:0005829">
    <property type="term" value="C:cytosol"/>
    <property type="evidence" value="ECO:0007669"/>
    <property type="project" value="TreeGrafter"/>
</dbReference>
<dbReference type="PROSITE" id="PS00972">
    <property type="entry name" value="USP_1"/>
    <property type="match status" value="1"/>
</dbReference>